<keyword evidence="2" id="KW-0812">Transmembrane</keyword>
<accession>A0ABS5PK79</accession>
<reference evidence="3 4" key="1">
    <citation type="submission" date="2021-05" db="EMBL/GenBank/DDBJ databases">
        <title>Fusibacter ferrireducens sp. nov., an anaerobic, sulfur- and Fe-reducing bacterium isolated from the mangrove sediment.</title>
        <authorList>
            <person name="Qiu D."/>
        </authorList>
    </citation>
    <scope>NUCLEOTIDE SEQUENCE [LARGE SCALE GENOMIC DNA]</scope>
    <source>
        <strain evidence="3 4">DSM 12116</strain>
    </source>
</reference>
<keyword evidence="4" id="KW-1185">Reference proteome</keyword>
<feature type="transmembrane region" description="Helical" evidence="2">
    <location>
        <begin position="12"/>
        <end position="31"/>
    </location>
</feature>
<comment type="caution">
    <text evidence="3">The sequence shown here is derived from an EMBL/GenBank/DDBJ whole genome shotgun (WGS) entry which is preliminary data.</text>
</comment>
<sequence>MLERLKDFLYDISDIVVSLLIIAIIFFSVSWKISDTLSFDLEAMLPSGSETEAPLDDDKVIEIIPNTNLNHDLGTDTENSNHEAQPEDTTPTEPTGDNDTTTPPDTSAPSDTSTPAAYETFVVPSGASGYSIGEDLAALGYVDSANTFVSRLVERELDRKLFAGDFKLSKSDDLDTIINVLTGQGR</sequence>
<evidence type="ECO:0000313" key="4">
    <source>
        <dbReference type="Proteomes" id="UP000746471"/>
    </source>
</evidence>
<protein>
    <recommendedName>
        <fullName evidence="5">YceG-like family protein</fullName>
    </recommendedName>
</protein>
<feature type="region of interest" description="Disordered" evidence="1">
    <location>
        <begin position="68"/>
        <end position="115"/>
    </location>
</feature>
<evidence type="ECO:0000313" key="3">
    <source>
        <dbReference type="EMBL" id="MBS7525509.1"/>
    </source>
</evidence>
<dbReference type="Gene3D" id="3.30.1490.480">
    <property type="entry name" value="Endolytic murein transglycosylase"/>
    <property type="match status" value="1"/>
</dbReference>
<feature type="compositionally biased region" description="Low complexity" evidence="1">
    <location>
        <begin position="87"/>
        <end position="115"/>
    </location>
</feature>
<keyword evidence="2" id="KW-0472">Membrane</keyword>
<keyword evidence="2" id="KW-1133">Transmembrane helix</keyword>
<dbReference type="RefSeq" id="WP_213235298.1">
    <property type="nucleotide sequence ID" value="NZ_JAHBCL010000003.1"/>
</dbReference>
<gene>
    <name evidence="3" type="ORF">KHM83_02315</name>
</gene>
<evidence type="ECO:0008006" key="5">
    <source>
        <dbReference type="Google" id="ProtNLM"/>
    </source>
</evidence>
<dbReference type="EMBL" id="JAHBCL010000003">
    <property type="protein sequence ID" value="MBS7525509.1"/>
    <property type="molecule type" value="Genomic_DNA"/>
</dbReference>
<evidence type="ECO:0000256" key="2">
    <source>
        <dbReference type="SAM" id="Phobius"/>
    </source>
</evidence>
<evidence type="ECO:0000256" key="1">
    <source>
        <dbReference type="SAM" id="MobiDB-lite"/>
    </source>
</evidence>
<name>A0ABS5PK79_9FIRM</name>
<organism evidence="3 4">
    <name type="scientific">Fusibacter paucivorans</name>
    <dbReference type="NCBI Taxonomy" id="76009"/>
    <lineage>
        <taxon>Bacteria</taxon>
        <taxon>Bacillati</taxon>
        <taxon>Bacillota</taxon>
        <taxon>Clostridia</taxon>
        <taxon>Eubacteriales</taxon>
        <taxon>Eubacteriales Family XII. Incertae Sedis</taxon>
        <taxon>Fusibacter</taxon>
    </lineage>
</organism>
<dbReference type="Proteomes" id="UP000746471">
    <property type="component" value="Unassembled WGS sequence"/>
</dbReference>
<proteinExistence type="predicted"/>